<dbReference type="InterPro" id="IPR041397">
    <property type="entry name" value="ThiD2"/>
</dbReference>
<dbReference type="NCBIfam" id="NF002727">
    <property type="entry name" value="PRK02615.1"/>
    <property type="match status" value="1"/>
</dbReference>
<dbReference type="EC" id="2.5.1.3" evidence="10"/>
<dbReference type="InterPro" id="IPR013785">
    <property type="entry name" value="Aldolase_TIM"/>
</dbReference>
<dbReference type="SUPFAM" id="SSF51391">
    <property type="entry name" value="Thiamin phosphate synthase"/>
    <property type="match status" value="1"/>
</dbReference>
<feature type="binding site" evidence="10">
    <location>
        <position position="311"/>
    </location>
    <ligand>
        <name>2-[(2R,5Z)-2-carboxy-4-methylthiazol-5(2H)-ylidene]ethyl phosphate</name>
        <dbReference type="ChEBI" id="CHEBI:62899"/>
    </ligand>
</feature>
<dbReference type="InterPro" id="IPR016229">
    <property type="entry name" value="TMP_synthase_cyanobac_bac"/>
</dbReference>
<dbReference type="UniPathway" id="UPA00060">
    <property type="reaction ID" value="UER00141"/>
</dbReference>
<protein>
    <recommendedName>
        <fullName evidence="10">Thiamine-phosphate synthase</fullName>
        <shortName evidence="10">TP synthase</shortName>
        <shortName evidence="10">TPS</shortName>
        <ecNumber evidence="10">2.5.1.3</ecNumber>
    </recommendedName>
    <alternativeName>
        <fullName evidence="10">Thiamine-phosphate pyrophosphorylase</fullName>
        <shortName evidence="10">TMP pyrophosphorylase</shortName>
        <shortName evidence="10">TMP-PPase</shortName>
    </alternativeName>
</protein>
<feature type="domain" description="ThiD2" evidence="14">
    <location>
        <begin position="10"/>
        <end position="132"/>
    </location>
</feature>
<dbReference type="RefSeq" id="WP_145268438.1">
    <property type="nucleotide sequence ID" value="NZ_CP036272.1"/>
</dbReference>
<feature type="binding site" evidence="10">
    <location>
        <begin position="181"/>
        <end position="185"/>
    </location>
    <ligand>
        <name>4-amino-2-methyl-5-(diphosphooxymethyl)pyrimidine</name>
        <dbReference type="ChEBI" id="CHEBI:57841"/>
    </ligand>
</feature>
<feature type="binding site" evidence="10">
    <location>
        <position position="233"/>
    </location>
    <ligand>
        <name>Mg(2+)</name>
        <dbReference type="ChEBI" id="CHEBI:18420"/>
    </ligand>
</feature>
<dbReference type="Pfam" id="PF02581">
    <property type="entry name" value="TMP-TENI"/>
    <property type="match status" value="1"/>
</dbReference>
<evidence type="ECO:0000256" key="8">
    <source>
        <dbReference type="ARBA" id="ARBA00047851"/>
    </source>
</evidence>
<keyword evidence="4 10" id="KW-0479">Metal-binding</keyword>
<comment type="similarity">
    <text evidence="10 11">Belongs to the thiamine-phosphate synthase family.</text>
</comment>
<dbReference type="FunFam" id="3.20.20.70:FF:000096">
    <property type="entry name" value="Thiamine-phosphate synthase"/>
    <property type="match status" value="1"/>
</dbReference>
<dbReference type="InterPro" id="IPR034291">
    <property type="entry name" value="TMP_synthase"/>
</dbReference>
<evidence type="ECO:0000313" key="15">
    <source>
        <dbReference type="EMBL" id="QDT57758.1"/>
    </source>
</evidence>
<dbReference type="InterPro" id="IPR022998">
    <property type="entry name" value="ThiamineP_synth_TenI"/>
</dbReference>
<dbReference type="HAMAP" id="MF_00097">
    <property type="entry name" value="TMP_synthase"/>
    <property type="match status" value="1"/>
</dbReference>
<dbReference type="GO" id="GO:0009228">
    <property type="term" value="P:thiamine biosynthetic process"/>
    <property type="evidence" value="ECO:0007669"/>
    <property type="project" value="UniProtKB-KW"/>
</dbReference>
<comment type="catalytic activity">
    <reaction evidence="9 10 11">
        <text>2-[(2R,5Z)-2-carboxy-4-methylthiazol-5(2H)-ylidene]ethyl phosphate + 4-amino-2-methyl-5-(diphosphooxymethyl)pyrimidine + 2 H(+) = thiamine phosphate + CO2 + diphosphate</text>
        <dbReference type="Rhea" id="RHEA:47844"/>
        <dbReference type="ChEBI" id="CHEBI:15378"/>
        <dbReference type="ChEBI" id="CHEBI:16526"/>
        <dbReference type="ChEBI" id="CHEBI:33019"/>
        <dbReference type="ChEBI" id="CHEBI:37575"/>
        <dbReference type="ChEBI" id="CHEBI:57841"/>
        <dbReference type="ChEBI" id="CHEBI:62899"/>
        <dbReference type="EC" id="2.5.1.3"/>
    </reaction>
</comment>
<dbReference type="PANTHER" id="PTHR20857:SF15">
    <property type="entry name" value="THIAMINE-PHOSPHATE SYNTHASE"/>
    <property type="match status" value="1"/>
</dbReference>
<evidence type="ECO:0000256" key="1">
    <source>
        <dbReference type="ARBA" id="ARBA00003814"/>
    </source>
</evidence>
<dbReference type="Gene3D" id="3.20.20.70">
    <property type="entry name" value="Aldolase class I"/>
    <property type="match status" value="1"/>
</dbReference>
<dbReference type="CDD" id="cd00564">
    <property type="entry name" value="TMP_TenI"/>
    <property type="match status" value="1"/>
</dbReference>
<organism evidence="15 16">
    <name type="scientific">Stieleria bergensis</name>
    <dbReference type="NCBI Taxonomy" id="2528025"/>
    <lineage>
        <taxon>Bacteria</taxon>
        <taxon>Pseudomonadati</taxon>
        <taxon>Planctomycetota</taxon>
        <taxon>Planctomycetia</taxon>
        <taxon>Pirellulales</taxon>
        <taxon>Pirellulaceae</taxon>
        <taxon>Stieleria</taxon>
    </lineage>
</organism>
<accession>A0A517SNR3</accession>
<dbReference type="AlphaFoldDB" id="A0A517SNR3"/>
<evidence type="ECO:0000256" key="5">
    <source>
        <dbReference type="ARBA" id="ARBA00022842"/>
    </source>
</evidence>
<dbReference type="NCBIfam" id="TIGR00693">
    <property type="entry name" value="thiE"/>
    <property type="match status" value="1"/>
</dbReference>
<feature type="binding site" evidence="10">
    <location>
        <position position="213"/>
    </location>
    <ligand>
        <name>4-amino-2-methyl-5-(diphosphooxymethyl)pyrimidine</name>
        <dbReference type="ChEBI" id="CHEBI:57841"/>
    </ligand>
</feature>
<feature type="binding site" evidence="10">
    <location>
        <position position="252"/>
    </location>
    <ligand>
        <name>4-amino-2-methyl-5-(diphosphooxymethyl)pyrimidine</name>
        <dbReference type="ChEBI" id="CHEBI:57841"/>
    </ligand>
</feature>
<evidence type="ECO:0000256" key="6">
    <source>
        <dbReference type="ARBA" id="ARBA00022977"/>
    </source>
</evidence>
<evidence type="ECO:0000256" key="10">
    <source>
        <dbReference type="HAMAP-Rule" id="MF_00097"/>
    </source>
</evidence>
<evidence type="ECO:0000259" key="14">
    <source>
        <dbReference type="Pfam" id="PF17792"/>
    </source>
</evidence>
<comment type="catalytic activity">
    <reaction evidence="8 10 11">
        <text>2-(2-carboxy-4-methylthiazol-5-yl)ethyl phosphate + 4-amino-2-methyl-5-(diphosphooxymethyl)pyrimidine + 2 H(+) = thiamine phosphate + CO2 + diphosphate</text>
        <dbReference type="Rhea" id="RHEA:47848"/>
        <dbReference type="ChEBI" id="CHEBI:15378"/>
        <dbReference type="ChEBI" id="CHEBI:16526"/>
        <dbReference type="ChEBI" id="CHEBI:33019"/>
        <dbReference type="ChEBI" id="CHEBI:37575"/>
        <dbReference type="ChEBI" id="CHEBI:57841"/>
        <dbReference type="ChEBI" id="CHEBI:62890"/>
        <dbReference type="EC" id="2.5.1.3"/>
    </reaction>
</comment>
<keyword evidence="3 10" id="KW-0808">Transferase</keyword>
<evidence type="ECO:0000313" key="16">
    <source>
        <dbReference type="Proteomes" id="UP000315003"/>
    </source>
</evidence>
<evidence type="ECO:0000256" key="9">
    <source>
        <dbReference type="ARBA" id="ARBA00047883"/>
    </source>
</evidence>
<gene>
    <name evidence="10 15" type="primary">thiE</name>
    <name evidence="15" type="ORF">SV7mr_02430</name>
</gene>
<sequence>MTNKLHSTYRILDASANRACEGIRTTEEYARFVLDDSQLATDAKAIRHGITAALSRLPPGALLQARDTRADVGTTIQLPSEYDRQTTNDVLAAAAARVQQSLRVLEEYGKTIDAQLGQQFESLRYQSYSLMQNVLLQSHCHQRVSRINEARLYLLIECQSDEASTAKQIEQLAESGVDVFQLRDKQATDRELYRHATAAAAATERTNTLLIINDRVDIAAATNADGVHLGQDELPVSAARTILGPEKLIGLSTHDTQQVQQAIEQGVSYIGCGPTFPSTTKSFSDFAGTQFLSEAAQLLEKQPVPAFAIGGITENNLTDVLQTGFERIAVSGAISKSDAPNETAKSLSAQLHAVTN</sequence>
<keyword evidence="5 10" id="KW-0460">Magnesium</keyword>
<comment type="function">
    <text evidence="1 10">Condenses 4-methyl-5-(beta-hydroxyethyl)thiazole monophosphate (THZ-P) and 2-methyl-4-amino-5-hydroxymethyl pyrimidine pyrophosphate (HMP-PP) to form thiamine monophosphate (TMP).</text>
</comment>
<feature type="binding site" evidence="10">
    <location>
        <position position="214"/>
    </location>
    <ligand>
        <name>Mg(2+)</name>
        <dbReference type="ChEBI" id="CHEBI:18420"/>
    </ligand>
</feature>
<feature type="binding site" evidence="10">
    <location>
        <begin position="278"/>
        <end position="280"/>
    </location>
    <ligand>
        <name>2-[(2R,5Z)-2-carboxy-4-methylthiazol-5(2H)-ylidene]ethyl phosphate</name>
        <dbReference type="ChEBI" id="CHEBI:62899"/>
    </ligand>
</feature>
<dbReference type="PIRSF" id="PIRSF000512">
    <property type="entry name" value="TMP_PPase_Cyanobac_prd"/>
    <property type="match status" value="1"/>
</dbReference>
<dbReference type="Pfam" id="PF17792">
    <property type="entry name" value="ThiD2"/>
    <property type="match status" value="1"/>
</dbReference>
<proteinExistence type="inferred from homology"/>
<dbReference type="GO" id="GO:0000287">
    <property type="term" value="F:magnesium ion binding"/>
    <property type="evidence" value="ECO:0007669"/>
    <property type="project" value="UniProtKB-UniRule"/>
</dbReference>
<comment type="pathway">
    <text evidence="2 10 12">Cofactor biosynthesis; thiamine diphosphate biosynthesis; thiamine phosphate from 4-amino-2-methyl-5-diphosphomethylpyrimidine and 4-methyl-5-(2-phosphoethyl)-thiazole: step 1/1.</text>
</comment>
<comment type="catalytic activity">
    <reaction evidence="7 10 11">
        <text>4-methyl-5-(2-phosphooxyethyl)-thiazole + 4-amino-2-methyl-5-(diphosphooxymethyl)pyrimidine + H(+) = thiamine phosphate + diphosphate</text>
        <dbReference type="Rhea" id="RHEA:22328"/>
        <dbReference type="ChEBI" id="CHEBI:15378"/>
        <dbReference type="ChEBI" id="CHEBI:33019"/>
        <dbReference type="ChEBI" id="CHEBI:37575"/>
        <dbReference type="ChEBI" id="CHEBI:57841"/>
        <dbReference type="ChEBI" id="CHEBI:58296"/>
        <dbReference type="EC" id="2.5.1.3"/>
    </reaction>
</comment>
<evidence type="ECO:0000256" key="12">
    <source>
        <dbReference type="RuleBase" id="RU004253"/>
    </source>
</evidence>
<evidence type="ECO:0000256" key="11">
    <source>
        <dbReference type="RuleBase" id="RU003826"/>
    </source>
</evidence>
<evidence type="ECO:0000256" key="7">
    <source>
        <dbReference type="ARBA" id="ARBA00047334"/>
    </source>
</evidence>
<evidence type="ECO:0000256" key="4">
    <source>
        <dbReference type="ARBA" id="ARBA00022723"/>
    </source>
</evidence>
<reference evidence="15 16" key="1">
    <citation type="submission" date="2019-02" db="EMBL/GenBank/DDBJ databases">
        <title>Deep-cultivation of Planctomycetes and their phenomic and genomic characterization uncovers novel biology.</title>
        <authorList>
            <person name="Wiegand S."/>
            <person name="Jogler M."/>
            <person name="Boedeker C."/>
            <person name="Pinto D."/>
            <person name="Vollmers J."/>
            <person name="Rivas-Marin E."/>
            <person name="Kohn T."/>
            <person name="Peeters S.H."/>
            <person name="Heuer A."/>
            <person name="Rast P."/>
            <person name="Oberbeckmann S."/>
            <person name="Bunk B."/>
            <person name="Jeske O."/>
            <person name="Meyerdierks A."/>
            <person name="Storesund J.E."/>
            <person name="Kallscheuer N."/>
            <person name="Luecker S."/>
            <person name="Lage O.M."/>
            <person name="Pohl T."/>
            <person name="Merkel B.J."/>
            <person name="Hornburger P."/>
            <person name="Mueller R.-W."/>
            <person name="Bruemmer F."/>
            <person name="Labrenz M."/>
            <person name="Spormann A.M."/>
            <person name="Op den Camp H."/>
            <person name="Overmann J."/>
            <person name="Amann R."/>
            <person name="Jetten M.S.M."/>
            <person name="Mascher T."/>
            <person name="Medema M.H."/>
            <person name="Devos D.P."/>
            <person name="Kaster A.-K."/>
            <person name="Ovreas L."/>
            <person name="Rohde M."/>
            <person name="Galperin M.Y."/>
            <person name="Jogler C."/>
        </authorList>
    </citation>
    <scope>NUCLEOTIDE SEQUENCE [LARGE SCALE GENOMIC DNA]</scope>
    <source>
        <strain evidence="15 16">SV_7m_r</strain>
    </source>
</reference>
<dbReference type="EMBL" id="CP036272">
    <property type="protein sequence ID" value="QDT57758.1"/>
    <property type="molecule type" value="Genomic_DNA"/>
</dbReference>
<dbReference type="OrthoDB" id="9812206at2"/>
<dbReference type="GO" id="GO:0005737">
    <property type="term" value="C:cytoplasm"/>
    <property type="evidence" value="ECO:0007669"/>
    <property type="project" value="TreeGrafter"/>
</dbReference>
<feature type="binding site" evidence="10">
    <location>
        <position position="281"/>
    </location>
    <ligand>
        <name>4-amino-2-methyl-5-(diphosphooxymethyl)pyrimidine</name>
        <dbReference type="ChEBI" id="CHEBI:57841"/>
    </ligand>
</feature>
<keyword evidence="16" id="KW-1185">Reference proteome</keyword>
<comment type="cofactor">
    <cofactor evidence="10">
        <name>Mg(2+)</name>
        <dbReference type="ChEBI" id="CHEBI:18420"/>
    </cofactor>
    <text evidence="10">Binds 1 Mg(2+) ion per subunit.</text>
</comment>
<comment type="caution">
    <text evidence="10">Lacks conserved residue(s) required for the propagation of feature annotation.</text>
</comment>
<dbReference type="Proteomes" id="UP000315003">
    <property type="component" value="Chromosome"/>
</dbReference>
<name>A0A517SNR3_9BACT</name>
<dbReference type="GO" id="GO:0004789">
    <property type="term" value="F:thiamine-phosphate diphosphorylase activity"/>
    <property type="evidence" value="ECO:0007669"/>
    <property type="project" value="UniProtKB-UniRule"/>
</dbReference>
<feature type="domain" description="Thiamine phosphate synthase/TenI" evidence="13">
    <location>
        <begin position="152"/>
        <end position="334"/>
    </location>
</feature>
<keyword evidence="6 10" id="KW-0784">Thiamine biosynthesis</keyword>
<dbReference type="InterPro" id="IPR036206">
    <property type="entry name" value="ThiamineP_synth_sf"/>
</dbReference>
<dbReference type="GO" id="GO:0009229">
    <property type="term" value="P:thiamine diphosphate biosynthetic process"/>
    <property type="evidence" value="ECO:0007669"/>
    <property type="project" value="UniProtKB-UniRule"/>
</dbReference>
<evidence type="ECO:0000256" key="2">
    <source>
        <dbReference type="ARBA" id="ARBA00005165"/>
    </source>
</evidence>
<evidence type="ECO:0000259" key="13">
    <source>
        <dbReference type="Pfam" id="PF02581"/>
    </source>
</evidence>
<dbReference type="PANTHER" id="PTHR20857">
    <property type="entry name" value="THIAMINE-PHOSPHATE PYROPHOSPHORYLASE"/>
    <property type="match status" value="1"/>
</dbReference>
<evidence type="ECO:0000256" key="3">
    <source>
        <dbReference type="ARBA" id="ARBA00022679"/>
    </source>
</evidence>